<evidence type="ECO:0000313" key="1">
    <source>
        <dbReference type="EMBL" id="MDZ5762388.1"/>
    </source>
</evidence>
<gene>
    <name evidence="1" type="ORF">Cyrtocomes_00768</name>
</gene>
<evidence type="ECO:0000313" key="2">
    <source>
        <dbReference type="Proteomes" id="UP001293791"/>
    </source>
</evidence>
<accession>A0ABU5L8F4</accession>
<reference evidence="1 2" key="1">
    <citation type="submission" date="2023-02" db="EMBL/GenBank/DDBJ databases">
        <title>Host association and intracellularity evolved multiple times independently in the Rickettsiales.</title>
        <authorList>
            <person name="Castelli M."/>
            <person name="Nardi T."/>
            <person name="Gammuto L."/>
            <person name="Bellinzona G."/>
            <person name="Sabaneyeva E."/>
            <person name="Potekhin A."/>
            <person name="Serra V."/>
            <person name="Petroni G."/>
            <person name="Sassera D."/>
        </authorList>
    </citation>
    <scope>NUCLEOTIDE SEQUENCE [LARGE SCALE GENOMIC DNA]</scope>
    <source>
        <strain evidence="1 2">BOD18</strain>
    </source>
</reference>
<proteinExistence type="predicted"/>
<sequence length="305" mass="34645">MDWVIWYMFPFYHYDNPNESMKWLMTGFKGLGICNEVTLGGELVDTNIMDAYKMYLFAFLGYDELINIRKTFPPYSKDKIHNDPIDEFLKLEDERLNILEDELGEGGLGRPSNIFYLVTGVSAIHTTTDWLKVYKDYKDHENVSKFHLRSHLLNAGVSSTHTVLLITGHSLPQLPAIKTIVQVYNKDYAGAITTSLFTVGFYVVNFMLSKHASPEAAANTSKMFVAASGIHGIYELGNLVYNLFIVGNPNEVMNDKTYACPDYIPNGTMGFKPVCWTFIGNLNETKTSLIFQLEPFEVFNETVEM</sequence>
<dbReference type="Proteomes" id="UP001293791">
    <property type="component" value="Unassembled WGS sequence"/>
</dbReference>
<dbReference type="EMBL" id="JARGYT010000044">
    <property type="protein sequence ID" value="MDZ5762388.1"/>
    <property type="molecule type" value="Genomic_DNA"/>
</dbReference>
<keyword evidence="2" id="KW-1185">Reference proteome</keyword>
<protein>
    <submittedName>
        <fullName evidence="1">Uncharacterized protein</fullName>
    </submittedName>
</protein>
<name>A0ABU5L8F4_9RICK</name>
<comment type="caution">
    <text evidence="1">The sequence shown here is derived from an EMBL/GenBank/DDBJ whole genome shotgun (WGS) entry which is preliminary data.</text>
</comment>
<organism evidence="1 2">
    <name type="scientific">Candidatus Cyrtobacter comes</name>
    <dbReference type="NCBI Taxonomy" id="675776"/>
    <lineage>
        <taxon>Bacteria</taxon>
        <taxon>Pseudomonadati</taxon>
        <taxon>Pseudomonadota</taxon>
        <taxon>Alphaproteobacteria</taxon>
        <taxon>Rickettsiales</taxon>
        <taxon>Candidatus Midichloriaceae</taxon>
        <taxon>Candidatus Cyrtobacter</taxon>
    </lineage>
</organism>